<comment type="caution">
    <text evidence="2">The sequence shown here is derived from an EMBL/GenBank/DDBJ whole genome shotgun (WGS) entry which is preliminary data.</text>
</comment>
<keyword evidence="2" id="KW-0540">Nuclease</keyword>
<keyword evidence="2" id="KW-0255">Endonuclease</keyword>
<dbReference type="GO" id="GO:0003676">
    <property type="term" value="F:nucleic acid binding"/>
    <property type="evidence" value="ECO:0007669"/>
    <property type="project" value="InterPro"/>
</dbReference>
<name>K1TB89_9ZZZZ</name>
<keyword evidence="2" id="KW-0378">Hydrolase</keyword>
<proteinExistence type="predicted"/>
<sequence length="247" mass="29125">RIVIEVAQFDTQKIKNPEILGKEYQEGDQLGFWNTREYVLARDGHKCQYCKGKSKDKILNVHHLESRKTGGDSPSNLITLCETCHKEYHKGNIDLKIKRGSSLRDAAVMGIMKWKLYEELRSRYDRVSMTFGYITKHNRIKYGIEKSHTSDAFVISMNINAKRIERQYLKRLIRRHNRQIHKMKILKGGKKKNNQAPFEVFGFRLFDKVLYNNKILFVYGRRKSGSFNIRDFNGENSKDVSRKKFKL</sequence>
<gene>
    <name evidence="2" type="ORF">OBE_03901</name>
</gene>
<accession>K1TB89</accession>
<protein>
    <submittedName>
        <fullName evidence="2">HNH endonuclease</fullName>
    </submittedName>
</protein>
<evidence type="ECO:0000259" key="1">
    <source>
        <dbReference type="SMART" id="SM00507"/>
    </source>
</evidence>
<feature type="domain" description="HNH nuclease" evidence="1">
    <location>
        <begin position="34"/>
        <end position="86"/>
    </location>
</feature>
<dbReference type="SMART" id="SM00507">
    <property type="entry name" value="HNHc"/>
    <property type="match status" value="1"/>
</dbReference>
<evidence type="ECO:0000313" key="2">
    <source>
        <dbReference type="EMBL" id="EKC70422.1"/>
    </source>
</evidence>
<dbReference type="EMBL" id="AJWZ01002638">
    <property type="protein sequence ID" value="EKC70422.1"/>
    <property type="molecule type" value="Genomic_DNA"/>
</dbReference>
<dbReference type="AlphaFoldDB" id="K1TB89"/>
<feature type="non-terminal residue" evidence="2">
    <location>
        <position position="247"/>
    </location>
</feature>
<dbReference type="Gene3D" id="1.10.30.50">
    <property type="match status" value="1"/>
</dbReference>
<feature type="non-terminal residue" evidence="2">
    <location>
        <position position="1"/>
    </location>
</feature>
<dbReference type="GO" id="GO:0004519">
    <property type="term" value="F:endonuclease activity"/>
    <property type="evidence" value="ECO:0007669"/>
    <property type="project" value="UniProtKB-KW"/>
</dbReference>
<dbReference type="Pfam" id="PF01844">
    <property type="entry name" value="HNH"/>
    <property type="match status" value="1"/>
</dbReference>
<dbReference type="GO" id="GO:0008270">
    <property type="term" value="F:zinc ion binding"/>
    <property type="evidence" value="ECO:0007669"/>
    <property type="project" value="InterPro"/>
</dbReference>
<dbReference type="CDD" id="cd00085">
    <property type="entry name" value="HNHc"/>
    <property type="match status" value="1"/>
</dbReference>
<organism evidence="2">
    <name type="scientific">human gut metagenome</name>
    <dbReference type="NCBI Taxonomy" id="408170"/>
    <lineage>
        <taxon>unclassified sequences</taxon>
        <taxon>metagenomes</taxon>
        <taxon>organismal metagenomes</taxon>
    </lineage>
</organism>
<reference evidence="2" key="1">
    <citation type="journal article" date="2013" name="Environ. Microbiol.">
        <title>Microbiota from the distal guts of lean and obese adolescents exhibit partial functional redundancy besides clear differences in community structure.</title>
        <authorList>
            <person name="Ferrer M."/>
            <person name="Ruiz A."/>
            <person name="Lanza F."/>
            <person name="Haange S.B."/>
            <person name="Oberbach A."/>
            <person name="Till H."/>
            <person name="Bargiela R."/>
            <person name="Campoy C."/>
            <person name="Segura M.T."/>
            <person name="Richter M."/>
            <person name="von Bergen M."/>
            <person name="Seifert J."/>
            <person name="Suarez A."/>
        </authorList>
    </citation>
    <scope>NUCLEOTIDE SEQUENCE</scope>
</reference>
<dbReference type="InterPro" id="IPR002711">
    <property type="entry name" value="HNH"/>
</dbReference>
<dbReference type="InterPro" id="IPR003615">
    <property type="entry name" value="HNH_nuc"/>
</dbReference>